<accession>A0A9X7Z660</accession>
<evidence type="ECO:0000256" key="1">
    <source>
        <dbReference type="ARBA" id="ARBA00004651"/>
    </source>
</evidence>
<name>A0A9X7Z660_9BACL</name>
<dbReference type="PROSITE" id="PS50929">
    <property type="entry name" value="ABC_TM1F"/>
    <property type="match status" value="1"/>
</dbReference>
<dbReference type="InterPro" id="IPR003593">
    <property type="entry name" value="AAA+_ATPase"/>
</dbReference>
<evidence type="ECO:0000256" key="5">
    <source>
        <dbReference type="ARBA" id="ARBA00022989"/>
    </source>
</evidence>
<dbReference type="InterPro" id="IPR036640">
    <property type="entry name" value="ABC1_TM_sf"/>
</dbReference>
<dbReference type="AlphaFoldDB" id="A0A9X7Z660"/>
<dbReference type="SUPFAM" id="SSF90123">
    <property type="entry name" value="ABC transporter transmembrane region"/>
    <property type="match status" value="1"/>
</dbReference>
<proteinExistence type="predicted"/>
<dbReference type="GO" id="GO:0005524">
    <property type="term" value="F:ATP binding"/>
    <property type="evidence" value="ECO:0007669"/>
    <property type="project" value="UniProtKB-KW"/>
</dbReference>
<feature type="domain" description="ABC transporter" evidence="8">
    <location>
        <begin position="353"/>
        <end position="587"/>
    </location>
</feature>
<dbReference type="NCBIfam" id="TIGR02868">
    <property type="entry name" value="CydC"/>
    <property type="match status" value="1"/>
</dbReference>
<dbReference type="InterPro" id="IPR017871">
    <property type="entry name" value="ABC_transporter-like_CS"/>
</dbReference>
<feature type="domain" description="ABC transmembrane type-1" evidence="9">
    <location>
        <begin position="19"/>
        <end position="306"/>
    </location>
</feature>
<organism evidence="10 11">
    <name type="scientific">Alicyclobacillus mengziensis</name>
    <dbReference type="NCBI Taxonomy" id="2931921"/>
    <lineage>
        <taxon>Bacteria</taxon>
        <taxon>Bacillati</taxon>
        <taxon>Bacillota</taxon>
        <taxon>Bacilli</taxon>
        <taxon>Bacillales</taxon>
        <taxon>Alicyclobacillaceae</taxon>
        <taxon>Alicyclobacillus</taxon>
    </lineage>
</organism>
<dbReference type="GO" id="GO:0016887">
    <property type="term" value="F:ATP hydrolysis activity"/>
    <property type="evidence" value="ECO:0007669"/>
    <property type="project" value="InterPro"/>
</dbReference>
<dbReference type="Pfam" id="PF00005">
    <property type="entry name" value="ABC_tran"/>
    <property type="match status" value="1"/>
</dbReference>
<feature type="transmembrane region" description="Helical" evidence="7">
    <location>
        <begin position="158"/>
        <end position="179"/>
    </location>
</feature>
<dbReference type="KEGG" id="afx:JZ786_21940"/>
<dbReference type="Gene3D" id="1.20.1560.10">
    <property type="entry name" value="ABC transporter type 1, transmembrane domain"/>
    <property type="match status" value="1"/>
</dbReference>
<dbReference type="Proteomes" id="UP000663505">
    <property type="component" value="Chromosome"/>
</dbReference>
<dbReference type="GO" id="GO:0140359">
    <property type="term" value="F:ABC-type transporter activity"/>
    <property type="evidence" value="ECO:0007669"/>
    <property type="project" value="InterPro"/>
</dbReference>
<dbReference type="SUPFAM" id="SSF52540">
    <property type="entry name" value="P-loop containing nucleoside triphosphate hydrolases"/>
    <property type="match status" value="1"/>
</dbReference>
<protein>
    <submittedName>
        <fullName evidence="10">Thiol reductant ABC exporter subunit CydC</fullName>
    </submittedName>
</protein>
<dbReference type="InterPro" id="IPR039421">
    <property type="entry name" value="Type_1_exporter"/>
</dbReference>
<dbReference type="InterPro" id="IPR014223">
    <property type="entry name" value="ABC_CydC/D"/>
</dbReference>
<dbReference type="CDD" id="cd18585">
    <property type="entry name" value="ABC_6TM_CydC"/>
    <property type="match status" value="1"/>
</dbReference>
<keyword evidence="4" id="KW-0067">ATP-binding</keyword>
<comment type="subcellular location">
    <subcellularLocation>
        <location evidence="1">Cell membrane</location>
        <topology evidence="1">Multi-pass membrane protein</topology>
    </subcellularLocation>
</comment>
<feature type="transmembrane region" description="Helical" evidence="7">
    <location>
        <begin position="130"/>
        <end position="152"/>
    </location>
</feature>
<keyword evidence="5 7" id="KW-1133">Transmembrane helix</keyword>
<dbReference type="GO" id="GO:0034775">
    <property type="term" value="P:glutathione transmembrane transport"/>
    <property type="evidence" value="ECO:0007669"/>
    <property type="project" value="InterPro"/>
</dbReference>
<keyword evidence="3" id="KW-0547">Nucleotide-binding</keyword>
<keyword evidence="6 7" id="KW-0472">Membrane</keyword>
<dbReference type="InterPro" id="IPR027417">
    <property type="entry name" value="P-loop_NTPase"/>
</dbReference>
<dbReference type="RefSeq" id="WP_206656406.1">
    <property type="nucleotide sequence ID" value="NZ_CP071182.1"/>
</dbReference>
<feature type="transmembrane region" description="Helical" evidence="7">
    <location>
        <begin position="240"/>
        <end position="267"/>
    </location>
</feature>
<dbReference type="InterPro" id="IPR011527">
    <property type="entry name" value="ABC1_TM_dom"/>
</dbReference>
<dbReference type="GO" id="GO:0045454">
    <property type="term" value="P:cell redox homeostasis"/>
    <property type="evidence" value="ECO:0007669"/>
    <property type="project" value="InterPro"/>
</dbReference>
<evidence type="ECO:0000313" key="10">
    <source>
        <dbReference type="EMBL" id="QSO47042.1"/>
    </source>
</evidence>
<dbReference type="Gene3D" id="3.40.50.300">
    <property type="entry name" value="P-loop containing nucleotide triphosphate hydrolases"/>
    <property type="match status" value="1"/>
</dbReference>
<dbReference type="GO" id="GO:0005886">
    <property type="term" value="C:plasma membrane"/>
    <property type="evidence" value="ECO:0007669"/>
    <property type="project" value="UniProtKB-SubCell"/>
</dbReference>
<evidence type="ECO:0000256" key="3">
    <source>
        <dbReference type="ARBA" id="ARBA00022741"/>
    </source>
</evidence>
<evidence type="ECO:0000256" key="4">
    <source>
        <dbReference type="ARBA" id="ARBA00022840"/>
    </source>
</evidence>
<keyword evidence="11" id="KW-1185">Reference proteome</keyword>
<evidence type="ECO:0000256" key="7">
    <source>
        <dbReference type="SAM" id="Phobius"/>
    </source>
</evidence>
<reference evidence="10 11" key="1">
    <citation type="submission" date="2021-02" db="EMBL/GenBank/DDBJ databases">
        <title>Alicyclobacillus curvatus sp. nov. and Alicyclobacillus mengziensis sp. nov., two acidophilic bacteria isolated from acid mine drainage.</title>
        <authorList>
            <person name="Huang Y."/>
        </authorList>
    </citation>
    <scope>NUCLEOTIDE SEQUENCE [LARGE SCALE GENOMIC DNA]</scope>
    <source>
        <strain evidence="10 11">S30H14</strain>
    </source>
</reference>
<evidence type="ECO:0000256" key="2">
    <source>
        <dbReference type="ARBA" id="ARBA00022692"/>
    </source>
</evidence>
<keyword evidence="2 7" id="KW-0812">Transmembrane</keyword>
<gene>
    <name evidence="10" type="primary">cydC</name>
    <name evidence="10" type="ORF">JZ786_21940</name>
</gene>
<dbReference type="GO" id="GO:0034040">
    <property type="term" value="F:ATPase-coupled lipid transmembrane transporter activity"/>
    <property type="evidence" value="ECO:0007669"/>
    <property type="project" value="TreeGrafter"/>
</dbReference>
<dbReference type="PANTHER" id="PTHR24221:SF653">
    <property type="entry name" value="TRANSPORT ATP-BINDING PROTEIN CYDC"/>
    <property type="match status" value="1"/>
</dbReference>
<dbReference type="PROSITE" id="PS50893">
    <property type="entry name" value="ABC_TRANSPORTER_2"/>
    <property type="match status" value="1"/>
</dbReference>
<evidence type="ECO:0000256" key="6">
    <source>
        <dbReference type="ARBA" id="ARBA00023136"/>
    </source>
</evidence>
<evidence type="ECO:0000313" key="11">
    <source>
        <dbReference type="Proteomes" id="UP000663505"/>
    </source>
</evidence>
<feature type="transmembrane region" description="Helical" evidence="7">
    <location>
        <begin position="40"/>
        <end position="66"/>
    </location>
</feature>
<evidence type="ECO:0000259" key="9">
    <source>
        <dbReference type="PROSITE" id="PS50929"/>
    </source>
</evidence>
<dbReference type="PROSITE" id="PS00211">
    <property type="entry name" value="ABC_TRANSPORTER_1"/>
    <property type="match status" value="1"/>
</dbReference>
<dbReference type="PANTHER" id="PTHR24221">
    <property type="entry name" value="ATP-BINDING CASSETTE SUB-FAMILY B"/>
    <property type="match status" value="1"/>
</dbReference>
<evidence type="ECO:0000259" key="8">
    <source>
        <dbReference type="PROSITE" id="PS50893"/>
    </source>
</evidence>
<dbReference type="InterPro" id="IPR003439">
    <property type="entry name" value="ABC_transporter-like_ATP-bd"/>
</dbReference>
<sequence>MKNFTWLFRFLVPYKDRLALAVLLGFLAIAANVGLMGTSGYLIAAAALHPSTILLLWVPIVGVRFFGIARSVFRYLERLASHDLTFRILAQVRVWFYDRLERLQRTLLQQHRSSDVLAAAVTDVESLQNLYLNVVAPPLVAILVGLLSVILIARYSTLAGVLFGVCYGISGGLVPWLSLRLGERAGVTQVSARTELQAQLGDALAGMTELLVDGRTEAYLARLEEKQKQLTTALRQRNTIVSVSAGTFVFITNASLWLTLFLLIPLVRVQHVPGVEVPSLLFIVLASFEAVMPLPAAMQALSETKAAAKRIRKFVQSDEAAADGTVEFSGGHTETVGAVGVLGRLTKQPPPVLEVQDLRVRYSPDEPEALRGIHLRLQPRERMAVVGESGSGKSTLIHALLRLCPYEGHVFADGVDTSCFDDEKVRNLFSVVTQDAFLFHVSVADNLRLAKPGASLEELRQAVGTAQALDLMDKLTFGFETVVGEGGTRFSGGERQRLALARAILRDAPILLLDEPTRGLDAVTEMRFLEALWRAAKDRSVLYITHRLIGLEHMDTILVMQNGQIVEQGTYHELAMRPDSLFFQMLQLERNQLNIATNA</sequence>
<dbReference type="EMBL" id="CP071182">
    <property type="protein sequence ID" value="QSO47042.1"/>
    <property type="molecule type" value="Genomic_DNA"/>
</dbReference>
<dbReference type="SMART" id="SM00382">
    <property type="entry name" value="AAA"/>
    <property type="match status" value="1"/>
</dbReference>